<dbReference type="PANTHER" id="PTHR43687:SF6">
    <property type="entry name" value="L-ASPARTATE SEMIALDEHYDE SULFURTRANSFERASE IRON-SULFUR SUBUNIT"/>
    <property type="match status" value="1"/>
</dbReference>
<keyword evidence="5" id="KW-0249">Electron transport</keyword>
<dbReference type="PROSITE" id="PS51379">
    <property type="entry name" value="4FE4S_FER_2"/>
    <property type="match status" value="2"/>
</dbReference>
<dbReference type="EMBL" id="BARV01005928">
    <property type="protein sequence ID" value="GAI05311.1"/>
    <property type="molecule type" value="Genomic_DNA"/>
</dbReference>
<evidence type="ECO:0000256" key="5">
    <source>
        <dbReference type="ARBA" id="ARBA00022982"/>
    </source>
</evidence>
<keyword evidence="4" id="KW-0677">Repeat</keyword>
<dbReference type="PANTHER" id="PTHR43687">
    <property type="entry name" value="ADENYLYLSULFATE REDUCTASE, BETA SUBUNIT"/>
    <property type="match status" value="1"/>
</dbReference>
<evidence type="ECO:0000256" key="1">
    <source>
        <dbReference type="ARBA" id="ARBA00022448"/>
    </source>
</evidence>
<feature type="non-terminal residue" evidence="9">
    <location>
        <position position="1"/>
    </location>
</feature>
<gene>
    <name evidence="9" type="ORF">S06H3_12067</name>
</gene>
<dbReference type="Pfam" id="PF12838">
    <property type="entry name" value="Fer4_7"/>
    <property type="match status" value="1"/>
</dbReference>
<dbReference type="SUPFAM" id="SSF54862">
    <property type="entry name" value="4Fe-4S ferredoxins"/>
    <property type="match status" value="1"/>
</dbReference>
<comment type="caution">
    <text evidence="9">The sequence shown here is derived from an EMBL/GenBank/DDBJ whole genome shotgun (WGS) entry which is preliminary data.</text>
</comment>
<dbReference type="InterPro" id="IPR050572">
    <property type="entry name" value="Fe-S_Ferredoxin"/>
</dbReference>
<accession>X1LHJ2</accession>
<keyword evidence="3" id="KW-0479">Metal-binding</keyword>
<feature type="domain" description="4Fe-4S ferredoxin-type" evidence="8">
    <location>
        <begin position="26"/>
        <end position="55"/>
    </location>
</feature>
<keyword evidence="7" id="KW-0411">Iron-sulfur</keyword>
<reference evidence="9" key="1">
    <citation type="journal article" date="2014" name="Front. Microbiol.">
        <title>High frequency of phylogenetically diverse reductive dehalogenase-homologous genes in deep subseafloor sedimentary metagenomes.</title>
        <authorList>
            <person name="Kawai M."/>
            <person name="Futagami T."/>
            <person name="Toyoda A."/>
            <person name="Takaki Y."/>
            <person name="Nishi S."/>
            <person name="Hori S."/>
            <person name="Arai W."/>
            <person name="Tsubouchi T."/>
            <person name="Morono Y."/>
            <person name="Uchiyama I."/>
            <person name="Ito T."/>
            <person name="Fujiyama A."/>
            <person name="Inagaki F."/>
            <person name="Takami H."/>
        </authorList>
    </citation>
    <scope>NUCLEOTIDE SEQUENCE</scope>
    <source>
        <strain evidence="9">Expedition CK06-06</strain>
    </source>
</reference>
<dbReference type="GO" id="GO:0046872">
    <property type="term" value="F:metal ion binding"/>
    <property type="evidence" value="ECO:0007669"/>
    <property type="project" value="UniProtKB-KW"/>
</dbReference>
<proteinExistence type="predicted"/>
<dbReference type="GO" id="GO:0051539">
    <property type="term" value="F:4 iron, 4 sulfur cluster binding"/>
    <property type="evidence" value="ECO:0007669"/>
    <property type="project" value="UniProtKB-KW"/>
</dbReference>
<dbReference type="InterPro" id="IPR017900">
    <property type="entry name" value="4Fe4S_Fe_S_CS"/>
</dbReference>
<evidence type="ECO:0000256" key="3">
    <source>
        <dbReference type="ARBA" id="ARBA00022723"/>
    </source>
</evidence>
<feature type="domain" description="4Fe-4S ferredoxin-type" evidence="8">
    <location>
        <begin position="57"/>
        <end position="86"/>
    </location>
</feature>
<dbReference type="InterPro" id="IPR017896">
    <property type="entry name" value="4Fe4S_Fe-S-bd"/>
</dbReference>
<sequence>SIAQAKAAASRATTILAKDTIMAEGIVASVNESICSGCGICEALCPYGAITVDEKEKVAKVNEALCKGCGTCCAACPSGAAQQRGFTTDQLSSMLAAIS</sequence>
<protein>
    <recommendedName>
        <fullName evidence="8">4Fe-4S ferredoxin-type domain-containing protein</fullName>
    </recommendedName>
</protein>
<evidence type="ECO:0000313" key="9">
    <source>
        <dbReference type="EMBL" id="GAI05311.1"/>
    </source>
</evidence>
<evidence type="ECO:0000256" key="4">
    <source>
        <dbReference type="ARBA" id="ARBA00022737"/>
    </source>
</evidence>
<keyword evidence="1" id="KW-0813">Transport</keyword>
<evidence type="ECO:0000256" key="2">
    <source>
        <dbReference type="ARBA" id="ARBA00022485"/>
    </source>
</evidence>
<dbReference type="PROSITE" id="PS00198">
    <property type="entry name" value="4FE4S_FER_1"/>
    <property type="match status" value="1"/>
</dbReference>
<keyword evidence="2" id="KW-0004">4Fe-4S</keyword>
<dbReference type="Gene3D" id="3.30.70.20">
    <property type="match status" value="2"/>
</dbReference>
<organism evidence="9">
    <name type="scientific">marine sediment metagenome</name>
    <dbReference type="NCBI Taxonomy" id="412755"/>
    <lineage>
        <taxon>unclassified sequences</taxon>
        <taxon>metagenomes</taxon>
        <taxon>ecological metagenomes</taxon>
    </lineage>
</organism>
<evidence type="ECO:0000259" key="8">
    <source>
        <dbReference type="PROSITE" id="PS51379"/>
    </source>
</evidence>
<name>X1LHJ2_9ZZZZ</name>
<keyword evidence="6" id="KW-0408">Iron</keyword>
<evidence type="ECO:0000256" key="6">
    <source>
        <dbReference type="ARBA" id="ARBA00023004"/>
    </source>
</evidence>
<evidence type="ECO:0000256" key="7">
    <source>
        <dbReference type="ARBA" id="ARBA00023014"/>
    </source>
</evidence>
<dbReference type="AlphaFoldDB" id="X1LHJ2"/>